<keyword evidence="1" id="KW-1133">Transmembrane helix</keyword>
<feature type="transmembrane region" description="Helical" evidence="1">
    <location>
        <begin position="131"/>
        <end position="151"/>
    </location>
</feature>
<feature type="transmembrane region" description="Helical" evidence="1">
    <location>
        <begin position="6"/>
        <end position="24"/>
    </location>
</feature>
<sequence length="227" mass="26523">SNISTILFLIGFVITILLITIICCTNPPSPHRNGVYVVKYPKNIKNTQYHNRRYLTQPIRTVSLNIACTPNIKDMKQGNILFNGLSTTLPVSKSAKLDAIIQFTRQREYDNTYNKSGVKVVSCNRIYRKGIYYYLLINLLLIYSINCSSELNDLFFKYEPRDDEVNMEEYENEFKKIIEFWLPIIIIEVIIFSILIIVGFDYISYYFSGEIKFDKILLHGQEINKKN</sequence>
<reference evidence="3" key="1">
    <citation type="submission" date="2024-02" db="UniProtKB">
        <authorList>
            <consortium name="WormBaseParasite"/>
        </authorList>
    </citation>
    <scope>IDENTIFICATION</scope>
</reference>
<dbReference type="Proteomes" id="UP000035681">
    <property type="component" value="Unplaced"/>
</dbReference>
<dbReference type="WBParaSite" id="TCONS_00003664.p1">
    <property type="protein sequence ID" value="TCONS_00003664.p1"/>
    <property type="gene ID" value="XLOC_000099"/>
</dbReference>
<feature type="transmembrane region" description="Helical" evidence="1">
    <location>
        <begin position="180"/>
        <end position="203"/>
    </location>
</feature>
<protein>
    <submittedName>
        <fullName evidence="3">Uncharacterized protein</fullName>
    </submittedName>
</protein>
<keyword evidence="1" id="KW-0812">Transmembrane</keyword>
<organism evidence="2 3">
    <name type="scientific">Strongyloides stercoralis</name>
    <name type="common">Threadworm</name>
    <dbReference type="NCBI Taxonomy" id="6248"/>
    <lineage>
        <taxon>Eukaryota</taxon>
        <taxon>Metazoa</taxon>
        <taxon>Ecdysozoa</taxon>
        <taxon>Nematoda</taxon>
        <taxon>Chromadorea</taxon>
        <taxon>Rhabditida</taxon>
        <taxon>Tylenchina</taxon>
        <taxon>Panagrolaimomorpha</taxon>
        <taxon>Strongyloidoidea</taxon>
        <taxon>Strongyloididae</taxon>
        <taxon>Strongyloides</taxon>
    </lineage>
</organism>
<name>A0AAF5HYX1_STRER</name>
<evidence type="ECO:0000256" key="1">
    <source>
        <dbReference type="SAM" id="Phobius"/>
    </source>
</evidence>
<keyword evidence="2" id="KW-1185">Reference proteome</keyword>
<evidence type="ECO:0000313" key="2">
    <source>
        <dbReference type="Proteomes" id="UP000035681"/>
    </source>
</evidence>
<proteinExistence type="predicted"/>
<accession>A0AAF5HYX1</accession>
<evidence type="ECO:0000313" key="3">
    <source>
        <dbReference type="WBParaSite" id="TCONS_00003664.p1"/>
    </source>
</evidence>
<dbReference type="AlphaFoldDB" id="A0AAF5HYX1"/>
<keyword evidence="1" id="KW-0472">Membrane</keyword>